<dbReference type="SUPFAM" id="SSF53850">
    <property type="entry name" value="Periplasmic binding protein-like II"/>
    <property type="match status" value="1"/>
</dbReference>
<evidence type="ECO:0000313" key="6">
    <source>
        <dbReference type="EMBL" id="UOD51073.1"/>
    </source>
</evidence>
<keyword evidence="2" id="KW-0805">Transcription regulation</keyword>
<dbReference type="PROSITE" id="PS50931">
    <property type="entry name" value="HTH_LYSR"/>
    <property type="match status" value="1"/>
</dbReference>
<proteinExistence type="inferred from homology"/>
<organism evidence="6 7">
    <name type="scientific">Orrella daihaiensis</name>
    <dbReference type="NCBI Taxonomy" id="2782176"/>
    <lineage>
        <taxon>Bacteria</taxon>
        <taxon>Pseudomonadati</taxon>
        <taxon>Pseudomonadota</taxon>
        <taxon>Betaproteobacteria</taxon>
        <taxon>Burkholderiales</taxon>
        <taxon>Alcaligenaceae</taxon>
        <taxon>Orrella</taxon>
    </lineage>
</organism>
<dbReference type="InterPro" id="IPR005119">
    <property type="entry name" value="LysR_subst-bd"/>
</dbReference>
<evidence type="ECO:0000256" key="1">
    <source>
        <dbReference type="ARBA" id="ARBA00009437"/>
    </source>
</evidence>
<dbReference type="InterPro" id="IPR036388">
    <property type="entry name" value="WH-like_DNA-bd_sf"/>
</dbReference>
<keyword evidence="4" id="KW-0804">Transcription</keyword>
<reference evidence="6 7" key="1">
    <citation type="submission" date="2020-11" db="EMBL/GenBank/DDBJ databases">
        <title>Algicoccus daihaiensis sp.nov., isolated from Daihai Lake in Inner Mongolia.</title>
        <authorList>
            <person name="Kai J."/>
        </authorList>
    </citation>
    <scope>NUCLEOTIDE SEQUENCE [LARGE SCALE GENOMIC DNA]</scope>
    <source>
        <strain evidence="7">f23</strain>
    </source>
</reference>
<protein>
    <submittedName>
        <fullName evidence="6">LysR family transcriptional regulator</fullName>
    </submittedName>
</protein>
<evidence type="ECO:0000256" key="3">
    <source>
        <dbReference type="ARBA" id="ARBA00023125"/>
    </source>
</evidence>
<name>A0ABY4ALB1_9BURK</name>
<keyword evidence="3" id="KW-0238">DNA-binding</keyword>
<feature type="domain" description="HTH lysR-type" evidence="5">
    <location>
        <begin position="10"/>
        <end position="66"/>
    </location>
</feature>
<dbReference type="PANTHER" id="PTHR30537">
    <property type="entry name" value="HTH-TYPE TRANSCRIPTIONAL REGULATOR"/>
    <property type="match status" value="1"/>
</dbReference>
<dbReference type="EMBL" id="CP063982">
    <property type="protein sequence ID" value="UOD51073.1"/>
    <property type="molecule type" value="Genomic_DNA"/>
</dbReference>
<dbReference type="SUPFAM" id="SSF46785">
    <property type="entry name" value="Winged helix' DNA-binding domain"/>
    <property type="match status" value="1"/>
</dbReference>
<dbReference type="Gene3D" id="1.10.10.10">
    <property type="entry name" value="Winged helix-like DNA-binding domain superfamily/Winged helix DNA-binding domain"/>
    <property type="match status" value="1"/>
</dbReference>
<dbReference type="InterPro" id="IPR058163">
    <property type="entry name" value="LysR-type_TF_proteobact-type"/>
</dbReference>
<evidence type="ECO:0000313" key="7">
    <source>
        <dbReference type="Proteomes" id="UP000831607"/>
    </source>
</evidence>
<dbReference type="Pfam" id="PF00126">
    <property type="entry name" value="HTH_1"/>
    <property type="match status" value="1"/>
</dbReference>
<dbReference type="InterPro" id="IPR036390">
    <property type="entry name" value="WH_DNA-bd_sf"/>
</dbReference>
<keyword evidence="7" id="KW-1185">Reference proteome</keyword>
<dbReference type="Gene3D" id="3.40.190.290">
    <property type="match status" value="1"/>
</dbReference>
<dbReference type="Proteomes" id="UP000831607">
    <property type="component" value="Chromosome"/>
</dbReference>
<dbReference type="RefSeq" id="WP_243479512.1">
    <property type="nucleotide sequence ID" value="NZ_CP063982.1"/>
</dbReference>
<dbReference type="InterPro" id="IPR000847">
    <property type="entry name" value="LysR_HTH_N"/>
</dbReference>
<evidence type="ECO:0000256" key="4">
    <source>
        <dbReference type="ARBA" id="ARBA00023163"/>
    </source>
</evidence>
<sequence>MISNPTQLADANDLILFAELVEAGGFTALSRQMDLPKSTISRRIAALETRLGQRLLTRTTRRLIVTDFGERMLEHARRLQEEWQGALALAQHEQVKPQGLLRVSLPPDLAQLELGSMLIQFAARYPDVRVELDLSARRVDLLAERFDLAVRIAGQLPDDATLVARKLCDMSVHLYASAAYLRQFGYPEHPSELLSHTCLRLISSSGESVAWRLHGEQGSWEGLPTGPMSSNSPSLQRQLAINGMGIVALADVLVTQEVSQGLLQRVLPDWSLPTLAVWCVTPGRRLLPSRTRAFMALLQSTMSA</sequence>
<evidence type="ECO:0000256" key="2">
    <source>
        <dbReference type="ARBA" id="ARBA00023015"/>
    </source>
</evidence>
<accession>A0ABY4ALB1</accession>
<dbReference type="PANTHER" id="PTHR30537:SF5">
    <property type="entry name" value="HTH-TYPE TRANSCRIPTIONAL ACTIVATOR TTDR-RELATED"/>
    <property type="match status" value="1"/>
</dbReference>
<gene>
    <name evidence="6" type="ORF">DHf2319_03975</name>
</gene>
<dbReference type="Pfam" id="PF03466">
    <property type="entry name" value="LysR_substrate"/>
    <property type="match status" value="1"/>
</dbReference>
<comment type="similarity">
    <text evidence="1">Belongs to the LysR transcriptional regulatory family.</text>
</comment>
<dbReference type="CDD" id="cd08422">
    <property type="entry name" value="PBP2_CrgA_like"/>
    <property type="match status" value="1"/>
</dbReference>
<evidence type="ECO:0000259" key="5">
    <source>
        <dbReference type="PROSITE" id="PS50931"/>
    </source>
</evidence>